<dbReference type="SUPFAM" id="SSF53167">
    <property type="entry name" value="Purine and uridine phosphorylases"/>
    <property type="match status" value="1"/>
</dbReference>
<dbReference type="GO" id="GO:0008930">
    <property type="term" value="F:methylthioadenosine nucleosidase activity"/>
    <property type="evidence" value="ECO:0007669"/>
    <property type="project" value="TreeGrafter"/>
</dbReference>
<dbReference type="RefSeq" id="WP_085935783.1">
    <property type="nucleotide sequence ID" value="NZ_FUWJ01000006.1"/>
</dbReference>
<keyword evidence="3" id="KW-1185">Reference proteome</keyword>
<dbReference type="Proteomes" id="UP000190092">
    <property type="component" value="Unassembled WGS sequence"/>
</dbReference>
<gene>
    <name evidence="2" type="ORF">SAMN02745126_04094</name>
</gene>
<sequence>MTNRLLGVISAMPEELTHLADDSRGRTDVGGLSYLQGHIAGRQAVFVECGMGKVNAGVAAALMLDRFPCSALMFCGVAGGLDPALGVGDIVVGTRNIQYDYGAEQEDGFKTYQPGKPPLPGFDDSHGYDLPTDLVERLRGIIDGVSLDPLPSAVGVGSRTPLVRLGPIATGDAFVNSERTRNRLHGTYGALACEMEGGAVAQVAERFGNLPLVNVRCLSDLAGAASHIDFGAFLPVAAKYASQVAHRLAPHI</sequence>
<reference evidence="3" key="1">
    <citation type="submission" date="2017-02" db="EMBL/GenBank/DDBJ databases">
        <authorList>
            <person name="Varghese N."/>
            <person name="Submissions S."/>
        </authorList>
    </citation>
    <scope>NUCLEOTIDE SEQUENCE [LARGE SCALE GENOMIC DNA]</scope>
    <source>
        <strain evidence="3">ATCC 27094</strain>
    </source>
</reference>
<dbReference type="GO" id="GO:0019284">
    <property type="term" value="P:L-methionine salvage from S-adenosylmethionine"/>
    <property type="evidence" value="ECO:0007669"/>
    <property type="project" value="TreeGrafter"/>
</dbReference>
<dbReference type="PANTHER" id="PTHR46832">
    <property type="entry name" value="5'-METHYLTHIOADENOSINE/S-ADENOSYLHOMOCYSTEINE NUCLEOSIDASE"/>
    <property type="match status" value="1"/>
</dbReference>
<name>A0A1T4RVP7_9HYPH</name>
<dbReference type="OrthoDB" id="6677713at2"/>
<dbReference type="AlphaFoldDB" id="A0A1T4RVP7"/>
<feature type="domain" description="Nucleoside phosphorylase" evidence="1">
    <location>
        <begin position="6"/>
        <end position="248"/>
    </location>
</feature>
<dbReference type="STRING" id="225324.SAMN02745126_04094"/>
<dbReference type="Gene3D" id="3.40.50.1580">
    <property type="entry name" value="Nucleoside phosphorylase domain"/>
    <property type="match status" value="1"/>
</dbReference>
<evidence type="ECO:0000313" key="2">
    <source>
        <dbReference type="EMBL" id="SKA20084.1"/>
    </source>
</evidence>
<dbReference type="EMBL" id="FUWJ01000006">
    <property type="protein sequence ID" value="SKA20084.1"/>
    <property type="molecule type" value="Genomic_DNA"/>
</dbReference>
<organism evidence="2 3">
    <name type="scientific">Enhydrobacter aerosaccus</name>
    <dbReference type="NCBI Taxonomy" id="225324"/>
    <lineage>
        <taxon>Bacteria</taxon>
        <taxon>Pseudomonadati</taxon>
        <taxon>Pseudomonadota</taxon>
        <taxon>Alphaproteobacteria</taxon>
        <taxon>Hyphomicrobiales</taxon>
        <taxon>Enhydrobacter</taxon>
    </lineage>
</organism>
<dbReference type="Pfam" id="PF01048">
    <property type="entry name" value="PNP_UDP_1"/>
    <property type="match status" value="1"/>
</dbReference>
<dbReference type="InterPro" id="IPR035994">
    <property type="entry name" value="Nucleoside_phosphorylase_sf"/>
</dbReference>
<dbReference type="PANTHER" id="PTHR46832:SF1">
    <property type="entry name" value="5'-METHYLTHIOADENOSINE_S-ADENOSYLHOMOCYSTEINE NUCLEOSIDASE"/>
    <property type="match status" value="1"/>
</dbReference>
<accession>A0A1T4RVP7</accession>
<evidence type="ECO:0000259" key="1">
    <source>
        <dbReference type="Pfam" id="PF01048"/>
    </source>
</evidence>
<dbReference type="GO" id="GO:0009116">
    <property type="term" value="P:nucleoside metabolic process"/>
    <property type="evidence" value="ECO:0007669"/>
    <property type="project" value="InterPro"/>
</dbReference>
<dbReference type="GO" id="GO:0008782">
    <property type="term" value="F:adenosylhomocysteine nucleosidase activity"/>
    <property type="evidence" value="ECO:0007669"/>
    <property type="project" value="TreeGrafter"/>
</dbReference>
<dbReference type="InterPro" id="IPR000845">
    <property type="entry name" value="Nucleoside_phosphorylase_d"/>
</dbReference>
<proteinExistence type="predicted"/>
<dbReference type="GO" id="GO:0005829">
    <property type="term" value="C:cytosol"/>
    <property type="evidence" value="ECO:0007669"/>
    <property type="project" value="TreeGrafter"/>
</dbReference>
<protein>
    <submittedName>
        <fullName evidence="2">Adenosylhomocysteine nucleosidase</fullName>
    </submittedName>
</protein>
<evidence type="ECO:0000313" key="3">
    <source>
        <dbReference type="Proteomes" id="UP000190092"/>
    </source>
</evidence>
<dbReference type="CDD" id="cd09008">
    <property type="entry name" value="MTAN"/>
    <property type="match status" value="1"/>
</dbReference>